<gene>
    <name evidence="1" type="ORF">K503DRAFT_776179</name>
</gene>
<reference evidence="1 2" key="1">
    <citation type="submission" date="2016-06" db="EMBL/GenBank/DDBJ databases">
        <title>Comparative genomics of the ectomycorrhizal sister species Rhizopogon vinicolor and Rhizopogon vesiculosus (Basidiomycota: Boletales) reveals a divergence of the mating type B locus.</title>
        <authorList>
            <consortium name="DOE Joint Genome Institute"/>
            <person name="Mujic A.B."/>
            <person name="Kuo A."/>
            <person name="Tritt A."/>
            <person name="Lipzen A."/>
            <person name="Chen C."/>
            <person name="Johnson J."/>
            <person name="Sharma A."/>
            <person name="Barry K."/>
            <person name="Grigoriev I.V."/>
            <person name="Spatafora J.W."/>
        </authorList>
    </citation>
    <scope>NUCLEOTIDE SEQUENCE [LARGE SCALE GENOMIC DNA]</scope>
    <source>
        <strain evidence="1 2">AM-OR11-026</strain>
    </source>
</reference>
<dbReference type="EMBL" id="KV448884">
    <property type="protein sequence ID" value="OAX32903.1"/>
    <property type="molecule type" value="Genomic_DNA"/>
</dbReference>
<dbReference type="InParanoid" id="A0A1B7MJW8"/>
<dbReference type="AlphaFoldDB" id="A0A1B7MJW8"/>
<evidence type="ECO:0000313" key="2">
    <source>
        <dbReference type="Proteomes" id="UP000092154"/>
    </source>
</evidence>
<protein>
    <recommendedName>
        <fullName evidence="3">Alpha-type protein kinase domain-containing protein</fullName>
    </recommendedName>
</protein>
<dbReference type="Gene3D" id="3.20.200.10">
    <property type="entry name" value="MHCK/EF2 kinase"/>
    <property type="match status" value="1"/>
</dbReference>
<evidence type="ECO:0008006" key="3">
    <source>
        <dbReference type="Google" id="ProtNLM"/>
    </source>
</evidence>
<keyword evidence="2" id="KW-1185">Reference proteome</keyword>
<evidence type="ECO:0000313" key="1">
    <source>
        <dbReference type="EMBL" id="OAX32903.1"/>
    </source>
</evidence>
<sequence length="99" mass="10744">MLKTGKVRKDVENLIPRLKLVHANNFGEGNCTTSFKNFPSEHQCNDLCCAFGLQPLVPAASGPKYGDAWSRCRPLLVLLGENVCLSLTTSSSSMSQTSL</sequence>
<name>A0A1B7MJW8_9AGAM</name>
<proteinExistence type="predicted"/>
<accession>A0A1B7MJW8</accession>
<dbReference type="Proteomes" id="UP000092154">
    <property type="component" value="Unassembled WGS sequence"/>
</dbReference>
<organism evidence="1 2">
    <name type="scientific">Rhizopogon vinicolor AM-OR11-026</name>
    <dbReference type="NCBI Taxonomy" id="1314800"/>
    <lineage>
        <taxon>Eukaryota</taxon>
        <taxon>Fungi</taxon>
        <taxon>Dikarya</taxon>
        <taxon>Basidiomycota</taxon>
        <taxon>Agaricomycotina</taxon>
        <taxon>Agaricomycetes</taxon>
        <taxon>Agaricomycetidae</taxon>
        <taxon>Boletales</taxon>
        <taxon>Suillineae</taxon>
        <taxon>Rhizopogonaceae</taxon>
        <taxon>Rhizopogon</taxon>
    </lineage>
</organism>